<feature type="compositionally biased region" description="Polar residues" evidence="2">
    <location>
        <begin position="521"/>
        <end position="532"/>
    </location>
</feature>
<feature type="region of interest" description="Disordered" evidence="2">
    <location>
        <begin position="77"/>
        <end position="97"/>
    </location>
</feature>
<feature type="compositionally biased region" description="Polar residues" evidence="2">
    <location>
        <begin position="471"/>
        <end position="490"/>
    </location>
</feature>
<proteinExistence type="inferred from homology"/>
<feature type="region of interest" description="Disordered" evidence="2">
    <location>
        <begin position="211"/>
        <end position="241"/>
    </location>
</feature>
<dbReference type="Proteomes" id="UP000245591">
    <property type="component" value="Unassembled WGS sequence"/>
</dbReference>
<comment type="caution">
    <text evidence="4">The sequence shown here is derived from an EMBL/GenBank/DDBJ whole genome shotgun (WGS) entry which is preliminary data.</text>
</comment>
<feature type="region of interest" description="Disordered" evidence="2">
    <location>
        <begin position="279"/>
        <end position="335"/>
    </location>
</feature>
<dbReference type="InterPro" id="IPR005365">
    <property type="entry name" value="Npr3"/>
</dbReference>
<evidence type="ECO:0000313" key="4">
    <source>
        <dbReference type="EMBL" id="PWA02564.1"/>
    </source>
</evidence>
<feature type="compositionally biased region" description="Basic and acidic residues" evidence="2">
    <location>
        <begin position="1148"/>
        <end position="1166"/>
    </location>
</feature>
<reference evidence="4 5" key="1">
    <citation type="journal article" date="2018" name="MBio">
        <title>Comparative Genomics Reveals the Core Gene Toolbox for the Fungus-Insect Symbiosis.</title>
        <authorList>
            <person name="Wang Y."/>
            <person name="Stata M."/>
            <person name="Wang W."/>
            <person name="Stajich J.E."/>
            <person name="White M.M."/>
            <person name="Moncalvo J.M."/>
        </authorList>
    </citation>
    <scope>NUCLEOTIDE SEQUENCE [LARGE SCALE GENOMIC DNA]</scope>
    <source>
        <strain evidence="4 5">AUS-126-30</strain>
    </source>
</reference>
<evidence type="ECO:0000313" key="5">
    <source>
        <dbReference type="Proteomes" id="UP000245591"/>
    </source>
</evidence>
<dbReference type="PANTHER" id="PTHR13153">
    <property type="entry name" value="CGTHBA PROTEIN -14 GENE PROTEIN"/>
    <property type="match status" value="1"/>
</dbReference>
<dbReference type="GO" id="GO:0034198">
    <property type="term" value="P:cellular response to amino acid starvation"/>
    <property type="evidence" value="ECO:0007669"/>
    <property type="project" value="TreeGrafter"/>
</dbReference>
<feature type="region of interest" description="Disordered" evidence="2">
    <location>
        <begin position="435"/>
        <end position="490"/>
    </location>
</feature>
<feature type="compositionally biased region" description="Basic and acidic residues" evidence="2">
    <location>
        <begin position="535"/>
        <end position="546"/>
    </location>
</feature>
<evidence type="ECO:0000256" key="2">
    <source>
        <dbReference type="SAM" id="MobiDB-lite"/>
    </source>
</evidence>
<organism evidence="4 5">
    <name type="scientific">Smittium angustum</name>
    <dbReference type="NCBI Taxonomy" id="133377"/>
    <lineage>
        <taxon>Eukaryota</taxon>
        <taxon>Fungi</taxon>
        <taxon>Fungi incertae sedis</taxon>
        <taxon>Zoopagomycota</taxon>
        <taxon>Kickxellomycotina</taxon>
        <taxon>Harpellomycetes</taxon>
        <taxon>Harpellales</taxon>
        <taxon>Legeriomycetaceae</taxon>
        <taxon>Smittium</taxon>
    </lineage>
</organism>
<dbReference type="GO" id="GO:1990130">
    <property type="term" value="C:GATOR1 complex"/>
    <property type="evidence" value="ECO:0007669"/>
    <property type="project" value="TreeGrafter"/>
</dbReference>
<feature type="compositionally biased region" description="Basic and acidic residues" evidence="2">
    <location>
        <begin position="435"/>
        <end position="446"/>
    </location>
</feature>
<evidence type="ECO:0000256" key="1">
    <source>
        <dbReference type="ARBA" id="ARBA00010546"/>
    </source>
</evidence>
<feature type="compositionally biased region" description="Polar residues" evidence="2">
    <location>
        <begin position="291"/>
        <end position="300"/>
    </location>
</feature>
<sequence>MDDYLLGIFLVTFSSRGHHLPFIYPEKIFDSERNRNIQINPTIQDFELKKSTTIERKISLSAQNSTDTGKLTKINENHTTNLAEKSLESSSEKNTNEYQIQGTEEYTKGYELPENPELKGDLNKENSQDIDEIPMALIDSDVKSLPVKDTPILETVYVVSSHEPKILEQKPHLPRNIRKGREERGLLFQKTKQFATKKKTSDSAELEIDSTDFKHNQKSEQASIKADESYPSSTSNSKINSEKDLSLSFSVNNNDSRVFQISKINTEDKESKYVIHTSYNLENSRNKQDSVDTSYDQPNIPSDKHQNPPKFKKHAHLNSDQEKPKNFRGASGINSNTPAYGVSEHTKEIASNQSLTNISNIKQPINHNSELFKADETYSLNKKQPDWITSSIYGFDISLLAQILSTHPSQHCQKFEIAIDDIMFLGYPVHDTTSDKGDIYQDEKTTRKSHQTQSKLRDDEQEQSKVYYTRPKTTADGSERSQLYSSNLNPKSSYLDNDTKSIFSKSKSDFLMISESESIKTSKPPTLRSISPSDPHPECPGFDRKGKDRKKRYQSMFHVVFMINAKSSMVDEWNDRLYHCVLEHLSMAMKWEQERSNWVYKESIIMRDLLKKAELEKWDIKKYWSVLFNSSTLAKTLRIIFENVRSMKSTHFMLNHNTPISIQLSTAPLLLRKATSIAAAQSWSYFRHKHYFDNSRPTLVSEYSSKISSTDISDFMNCKNAEKLKSESSMIFMSSSNYNLNIKPLPGGVIGKLSESQKNLYGLGLDVPENNKHILQDIDGQLGNSDSENRIQISSDIDFHSMNNEDFSGTVIGSGSKKIVSLIKRRPDYDLNSTINLLSHLEAKSKKIDKESDINKLFGTSDNVIGAQSELNIKNGKTRNKKRISYDFYPENMFDPDHGSDTSNLDHMLYNYRKLVTSSEFTNPLSPSTQGPTRNIVSTGELLPSNLSLYPTIEPYHSLLLLSHPDSLIKRMGSDASPSLIKLIYEASPTKNLDELHHVVDVSFAQICRLSAHLVYWGEARIVCPVSTSNIYMIGPKVEISRAIKNYSEDFARKFSGYSLPVVLSKLHKHESFKQLMGSIINVGTEDYFKGENVCDSQNLDVPIPETSNSSSFTVALSDSETNFTDDSKARIKSLLSMISQQNNELLEQQKRKDEEKEQPNLDLHRNTSSSKDLLALGYEDRSFEYSHKSSVTLDKISNVLPKIEPGGSKSGGIKSSSVILNLNKTDTSSPAVSTQQSFIRRSNEALGKENKTDSIVATSTEPNVDKDEEKLYHNILVYLLKAKILAQKHTWPILLVPLYVKYNLSESQHRRLLKQQWEHIMSNRKPPLNSNHYSNNIEERDMNIYFPNNGDNNIGHVDSDKLLKTNRFDHNETSTGFSLGEEFYDLKKQKTGGYIDNYYYSWRPTSGYAFATPSERNYLEKLVEKEHPRYARWFLNKSFYFNGKHHLDEILFREYLTPKQFEQMMIPFKDLVIMLHHY</sequence>
<comment type="similarity">
    <text evidence="1">Belongs to the NPR3 family.</text>
</comment>
<accession>A0A2U1JC21</accession>
<feature type="region of interest" description="Disordered" evidence="2">
    <location>
        <begin position="1148"/>
        <end position="1169"/>
    </location>
</feature>
<dbReference type="GO" id="GO:1904262">
    <property type="term" value="P:negative regulation of TORC1 signaling"/>
    <property type="evidence" value="ECO:0007669"/>
    <property type="project" value="TreeGrafter"/>
</dbReference>
<feature type="region of interest" description="Disordered" evidence="2">
    <location>
        <begin position="521"/>
        <end position="547"/>
    </location>
</feature>
<feature type="domain" description="GATOR1 complex protein NPRL3 C-terminal HTH" evidence="3">
    <location>
        <begin position="1413"/>
        <end position="1471"/>
    </location>
</feature>
<keyword evidence="5" id="KW-1185">Reference proteome</keyword>
<name>A0A2U1JC21_SMIAN</name>
<feature type="compositionally biased region" description="Polar residues" evidence="2">
    <location>
        <begin position="230"/>
        <end position="239"/>
    </location>
</feature>
<feature type="compositionally biased region" description="Basic and acidic residues" evidence="2">
    <location>
        <begin position="85"/>
        <end position="95"/>
    </location>
</feature>
<dbReference type="EMBL" id="MBFU01000072">
    <property type="protein sequence ID" value="PWA02564.1"/>
    <property type="molecule type" value="Genomic_DNA"/>
</dbReference>
<dbReference type="PANTHER" id="PTHR13153:SF5">
    <property type="entry name" value="GATOR COMPLEX PROTEIN NPRL3"/>
    <property type="match status" value="1"/>
</dbReference>
<dbReference type="Pfam" id="PF24064">
    <property type="entry name" value="HTH_NPRL3"/>
    <property type="match status" value="1"/>
</dbReference>
<protein>
    <recommendedName>
        <fullName evidence="3">GATOR1 complex protein NPRL3 C-terminal HTH domain-containing protein</fullName>
    </recommendedName>
</protein>
<dbReference type="Pfam" id="PF03666">
    <property type="entry name" value="NPR3"/>
    <property type="match status" value="2"/>
</dbReference>
<dbReference type="GO" id="GO:0038202">
    <property type="term" value="P:TORC1 signaling"/>
    <property type="evidence" value="ECO:0007669"/>
    <property type="project" value="TreeGrafter"/>
</dbReference>
<evidence type="ECO:0000259" key="3">
    <source>
        <dbReference type="Pfam" id="PF24064"/>
    </source>
</evidence>
<gene>
    <name evidence="4" type="ORF">BB558_001294</name>
</gene>
<dbReference type="InterPro" id="IPR056603">
    <property type="entry name" value="HTH_NPRL3"/>
</dbReference>
<dbReference type="GO" id="GO:0010508">
    <property type="term" value="P:positive regulation of autophagy"/>
    <property type="evidence" value="ECO:0007669"/>
    <property type="project" value="TreeGrafter"/>
</dbReference>